<dbReference type="EC" id="7.1.1.2" evidence="4 18"/>
<name>A0A1B1VU00_9EUCA</name>
<feature type="transmembrane region" description="Helical" evidence="18">
    <location>
        <begin position="263"/>
        <end position="283"/>
    </location>
</feature>
<keyword evidence="16 18" id="KW-0472">Membrane</keyword>
<evidence type="ECO:0000256" key="16">
    <source>
        <dbReference type="ARBA" id="ARBA00023136"/>
    </source>
</evidence>
<dbReference type="PANTHER" id="PTHR46552">
    <property type="entry name" value="NADH-UBIQUINONE OXIDOREDUCTASE CHAIN 2"/>
    <property type="match status" value="1"/>
</dbReference>
<evidence type="ECO:0000256" key="4">
    <source>
        <dbReference type="ARBA" id="ARBA00012944"/>
    </source>
</evidence>
<reference evidence="20" key="1">
    <citation type="submission" date="2015-12" db="EMBL/GenBank/DDBJ databases">
        <title>Complete mitochondrial genome of Callianassa ceramica.</title>
        <authorList>
            <person name="Gan H.M."/>
            <person name="Tan M.H."/>
            <person name="Lee Y.P."/>
            <person name="Austin C.M."/>
        </authorList>
    </citation>
    <scope>NUCLEOTIDE SEQUENCE</scope>
</reference>
<evidence type="ECO:0000256" key="11">
    <source>
        <dbReference type="ARBA" id="ARBA00022982"/>
    </source>
</evidence>
<comment type="function">
    <text evidence="1">Core subunit of the mitochondrial membrane respiratory chain NADH dehydrogenase (Complex I) that is believed to belong to the minimal assembly required for catalysis. Complex I functions in the transfer of electrons from NADH to the respiratory chain. The immediate electron acceptor for the enzyme is believed to be ubiquinone.</text>
</comment>
<comment type="function">
    <text evidence="18">Core subunit of the mitochondrial membrane respiratory chain NADH dehydrogenase (Complex I) which catalyzes electron transfer from NADH through the respiratory chain, using ubiquinone as an electron acceptor. Essential for the catalytic activity and assembly of complex I.</text>
</comment>
<evidence type="ECO:0000256" key="13">
    <source>
        <dbReference type="ARBA" id="ARBA00023027"/>
    </source>
</evidence>
<comment type="subcellular location">
    <subcellularLocation>
        <location evidence="2 18">Mitochondrion inner membrane</location>
        <topology evidence="2 18">Multi-pass membrane protein</topology>
    </subcellularLocation>
</comment>
<keyword evidence="8 18" id="KW-0812">Transmembrane</keyword>
<evidence type="ECO:0000256" key="10">
    <source>
        <dbReference type="ARBA" id="ARBA00022967"/>
    </source>
</evidence>
<keyword evidence="14 18" id="KW-0830">Ubiquinone</keyword>
<dbReference type="PANTHER" id="PTHR46552:SF1">
    <property type="entry name" value="NADH-UBIQUINONE OXIDOREDUCTASE CHAIN 2"/>
    <property type="match status" value="1"/>
</dbReference>
<evidence type="ECO:0000256" key="15">
    <source>
        <dbReference type="ARBA" id="ARBA00023128"/>
    </source>
</evidence>
<evidence type="ECO:0000313" key="20">
    <source>
        <dbReference type="EMBL" id="ANW37036.1"/>
    </source>
</evidence>
<dbReference type="InterPro" id="IPR003917">
    <property type="entry name" value="NADH_UbQ_OxRdtase_chain2"/>
</dbReference>
<keyword evidence="6" id="KW-0813">Transport</keyword>
<feature type="transmembrane region" description="Helical" evidence="18">
    <location>
        <begin position="103"/>
        <end position="123"/>
    </location>
</feature>
<evidence type="ECO:0000256" key="6">
    <source>
        <dbReference type="ARBA" id="ARBA00022448"/>
    </source>
</evidence>
<feature type="transmembrane region" description="Helical" evidence="18">
    <location>
        <begin position="310"/>
        <end position="330"/>
    </location>
</feature>
<feature type="domain" description="NADH:quinone oxidoreductase/Mrp antiporter transmembrane" evidence="19">
    <location>
        <begin position="85"/>
        <end position="277"/>
    </location>
</feature>
<keyword evidence="9 18" id="KW-0999">Mitochondrion inner membrane</keyword>
<organism evidence="20">
    <name type="scientific">Filhollianassa ceramica</name>
    <dbReference type="NCBI Taxonomy" id="2734693"/>
    <lineage>
        <taxon>Eukaryota</taxon>
        <taxon>Metazoa</taxon>
        <taxon>Ecdysozoa</taxon>
        <taxon>Arthropoda</taxon>
        <taxon>Crustacea</taxon>
        <taxon>Multicrustacea</taxon>
        <taxon>Malacostraca</taxon>
        <taxon>Eumalacostraca</taxon>
        <taxon>Eucarida</taxon>
        <taxon>Decapoda</taxon>
        <taxon>Pleocyemata</taxon>
        <taxon>Axiidea</taxon>
        <taxon>Callianassidae</taxon>
        <taxon>Filhollianassa</taxon>
    </lineage>
</organism>
<evidence type="ECO:0000256" key="8">
    <source>
        <dbReference type="ARBA" id="ARBA00022692"/>
    </source>
</evidence>
<feature type="transmembrane region" description="Helical" evidence="18">
    <location>
        <begin position="194"/>
        <end position="211"/>
    </location>
</feature>
<gene>
    <name evidence="20" type="primary">nad2</name>
</gene>
<dbReference type="EMBL" id="KU350630">
    <property type="protein sequence ID" value="ANW37036.1"/>
    <property type="molecule type" value="Genomic_DNA"/>
</dbReference>
<dbReference type="GO" id="GO:0006120">
    <property type="term" value="P:mitochondrial electron transport, NADH to ubiquinone"/>
    <property type="evidence" value="ECO:0007669"/>
    <property type="project" value="InterPro"/>
</dbReference>
<dbReference type="InterPro" id="IPR050175">
    <property type="entry name" value="Complex_I_Subunit_2"/>
</dbReference>
<keyword evidence="11 18" id="KW-0249">Electron transport</keyword>
<evidence type="ECO:0000256" key="9">
    <source>
        <dbReference type="ARBA" id="ARBA00022792"/>
    </source>
</evidence>
<dbReference type="GO" id="GO:0008137">
    <property type="term" value="F:NADH dehydrogenase (ubiquinone) activity"/>
    <property type="evidence" value="ECO:0007669"/>
    <property type="project" value="UniProtKB-EC"/>
</dbReference>
<proteinExistence type="inferred from homology"/>
<evidence type="ECO:0000256" key="14">
    <source>
        <dbReference type="ARBA" id="ARBA00023075"/>
    </source>
</evidence>
<dbReference type="Pfam" id="PF00361">
    <property type="entry name" value="Proton_antipo_M"/>
    <property type="match status" value="2"/>
</dbReference>
<evidence type="ECO:0000259" key="19">
    <source>
        <dbReference type="Pfam" id="PF00361"/>
    </source>
</evidence>
<geneLocation type="mitochondrion" evidence="20"/>
<evidence type="ECO:0000256" key="7">
    <source>
        <dbReference type="ARBA" id="ARBA00022660"/>
    </source>
</evidence>
<evidence type="ECO:0000256" key="18">
    <source>
        <dbReference type="RuleBase" id="RU003403"/>
    </source>
</evidence>
<feature type="domain" description="NADH:quinone oxidoreductase/Mrp antiporter transmembrane" evidence="19">
    <location>
        <begin position="24"/>
        <end position="78"/>
    </location>
</feature>
<dbReference type="PRINTS" id="PR01436">
    <property type="entry name" value="NADHDHGNASE2"/>
</dbReference>
<keyword evidence="10 18" id="KW-1278">Translocase</keyword>
<comment type="similarity">
    <text evidence="3 18">Belongs to the complex I subunit 2 family.</text>
</comment>
<evidence type="ECO:0000256" key="1">
    <source>
        <dbReference type="ARBA" id="ARBA00003257"/>
    </source>
</evidence>
<evidence type="ECO:0000256" key="3">
    <source>
        <dbReference type="ARBA" id="ARBA00007012"/>
    </source>
</evidence>
<accession>A0A1B1VU00</accession>
<evidence type="ECO:0000256" key="12">
    <source>
        <dbReference type="ARBA" id="ARBA00022989"/>
    </source>
</evidence>
<feature type="transmembrane region" description="Helical" evidence="18">
    <location>
        <begin position="61"/>
        <end position="83"/>
    </location>
</feature>
<dbReference type="AlphaFoldDB" id="A0A1B1VU00"/>
<feature type="transmembrane region" description="Helical" evidence="18">
    <location>
        <begin position="143"/>
        <end position="162"/>
    </location>
</feature>
<dbReference type="InterPro" id="IPR001750">
    <property type="entry name" value="ND/Mrp_TM"/>
</dbReference>
<protein>
    <recommendedName>
        <fullName evidence="5 18">NADH-ubiquinone oxidoreductase chain 2</fullName>
        <ecNumber evidence="4 18">7.1.1.2</ecNumber>
    </recommendedName>
</protein>
<keyword evidence="15 18" id="KW-0496">Mitochondrion</keyword>
<evidence type="ECO:0000256" key="17">
    <source>
        <dbReference type="ARBA" id="ARBA00049551"/>
    </source>
</evidence>
<evidence type="ECO:0000256" key="5">
    <source>
        <dbReference type="ARBA" id="ARBA00021008"/>
    </source>
</evidence>
<evidence type="ECO:0000256" key="2">
    <source>
        <dbReference type="ARBA" id="ARBA00004448"/>
    </source>
</evidence>
<keyword evidence="13 18" id="KW-0520">NAD</keyword>
<keyword evidence="7 18" id="KW-0679">Respiratory chain</keyword>
<keyword evidence="12 18" id="KW-1133">Transmembrane helix</keyword>
<sequence>MLIYSSKLFFFVSLFLGMTLCISADSWFGAWCGLELNLMSFIPFISLVKNSYTSEASLKYFLIQALGSAIIIMGSMSILILPLMKWVVASSLMLKMGAAPLHFWFPSVMSGLSWFSCMVLMSVQKIAPLSLLSYILSIMEGSYFIIIGIVFGAMIGSIGGLNQVFLRKILAYSSINHMSWMLACLWMSDSSWVMYFSFYILVSSTVVYLFYSQNMNHISHLAVFKWSSLSLVTWMSLLSLGGLPPFTGFIPKWFVLQEMMHSSMYLTSFFLLSGTLISLYYYLRLIFLSVSMSVTTTKWSKEAFFLSEKMSFYVMLSLGGLLVPSFFFFLM</sequence>
<dbReference type="GO" id="GO:0005743">
    <property type="term" value="C:mitochondrial inner membrane"/>
    <property type="evidence" value="ECO:0007669"/>
    <property type="project" value="UniProtKB-SubCell"/>
</dbReference>
<comment type="catalytic activity">
    <reaction evidence="17 18">
        <text>a ubiquinone + NADH + 5 H(+)(in) = a ubiquinol + NAD(+) + 4 H(+)(out)</text>
        <dbReference type="Rhea" id="RHEA:29091"/>
        <dbReference type="Rhea" id="RHEA-COMP:9565"/>
        <dbReference type="Rhea" id="RHEA-COMP:9566"/>
        <dbReference type="ChEBI" id="CHEBI:15378"/>
        <dbReference type="ChEBI" id="CHEBI:16389"/>
        <dbReference type="ChEBI" id="CHEBI:17976"/>
        <dbReference type="ChEBI" id="CHEBI:57540"/>
        <dbReference type="ChEBI" id="CHEBI:57945"/>
        <dbReference type="EC" id="7.1.1.2"/>
    </reaction>
</comment>